<comment type="caution">
    <text evidence="2">The sequence shown here is derived from an EMBL/GenBank/DDBJ whole genome shotgun (WGS) entry which is preliminary data.</text>
</comment>
<dbReference type="AlphaFoldDB" id="A0AAD7DRA1"/>
<evidence type="ECO:0000256" key="1">
    <source>
        <dbReference type="SAM" id="MobiDB-lite"/>
    </source>
</evidence>
<proteinExistence type="predicted"/>
<reference evidence="2" key="1">
    <citation type="submission" date="2023-03" db="EMBL/GenBank/DDBJ databases">
        <title>Massive genome expansion in bonnet fungi (Mycena s.s.) driven by repeated elements and novel gene families across ecological guilds.</title>
        <authorList>
            <consortium name="Lawrence Berkeley National Laboratory"/>
            <person name="Harder C.B."/>
            <person name="Miyauchi S."/>
            <person name="Viragh M."/>
            <person name="Kuo A."/>
            <person name="Thoen E."/>
            <person name="Andreopoulos B."/>
            <person name="Lu D."/>
            <person name="Skrede I."/>
            <person name="Drula E."/>
            <person name="Henrissat B."/>
            <person name="Morin E."/>
            <person name="Kohler A."/>
            <person name="Barry K."/>
            <person name="LaButti K."/>
            <person name="Morin E."/>
            <person name="Salamov A."/>
            <person name="Lipzen A."/>
            <person name="Mereny Z."/>
            <person name="Hegedus B."/>
            <person name="Baldrian P."/>
            <person name="Stursova M."/>
            <person name="Weitz H."/>
            <person name="Taylor A."/>
            <person name="Grigoriev I.V."/>
            <person name="Nagy L.G."/>
            <person name="Martin F."/>
            <person name="Kauserud H."/>
        </authorList>
    </citation>
    <scope>NUCLEOTIDE SEQUENCE</scope>
    <source>
        <strain evidence="2">CBHHK067</strain>
    </source>
</reference>
<organism evidence="2 3">
    <name type="scientific">Mycena rosella</name>
    <name type="common">Pink bonnet</name>
    <name type="synonym">Agaricus rosellus</name>
    <dbReference type="NCBI Taxonomy" id="1033263"/>
    <lineage>
        <taxon>Eukaryota</taxon>
        <taxon>Fungi</taxon>
        <taxon>Dikarya</taxon>
        <taxon>Basidiomycota</taxon>
        <taxon>Agaricomycotina</taxon>
        <taxon>Agaricomycetes</taxon>
        <taxon>Agaricomycetidae</taxon>
        <taxon>Agaricales</taxon>
        <taxon>Marasmiineae</taxon>
        <taxon>Mycenaceae</taxon>
        <taxon>Mycena</taxon>
    </lineage>
</organism>
<dbReference type="EMBL" id="JARKIE010000031">
    <property type="protein sequence ID" value="KAJ7697170.1"/>
    <property type="molecule type" value="Genomic_DNA"/>
</dbReference>
<accession>A0AAD7DRA1</accession>
<feature type="region of interest" description="Disordered" evidence="1">
    <location>
        <begin position="53"/>
        <end position="73"/>
    </location>
</feature>
<sequence length="107" mass="11633">MQAESMDREDYDSLLKIGQDFLDTTESIGGIQISELMVAVFGETSYSNPVKHTRKQLGMGNHPSLRLYSPESAKAPEKVSARTKVGSAPAAPVWTAKSASWAGKLYN</sequence>
<keyword evidence="3" id="KW-1185">Reference proteome</keyword>
<dbReference type="Proteomes" id="UP001221757">
    <property type="component" value="Unassembled WGS sequence"/>
</dbReference>
<evidence type="ECO:0000313" key="3">
    <source>
        <dbReference type="Proteomes" id="UP001221757"/>
    </source>
</evidence>
<protein>
    <submittedName>
        <fullName evidence="2">Uncharacterized protein</fullName>
    </submittedName>
</protein>
<evidence type="ECO:0000313" key="2">
    <source>
        <dbReference type="EMBL" id="KAJ7697170.1"/>
    </source>
</evidence>
<name>A0AAD7DRA1_MYCRO</name>
<gene>
    <name evidence="2" type="ORF">B0H17DRAFT_1197573</name>
</gene>